<sequence>MEPGAGALHMRCAELPVGRNTNTPVIFCFSWRLRPSGSSAFEIIRVIPASDPQSASSLPMPKAIWLLQQKIAASVRLSYNSHLGRKLLVSSRTGSGFFG</sequence>
<dbReference type="InParanoid" id="A0A401GDF3"/>
<organism evidence="1 2">
    <name type="scientific">Sparassis crispa</name>
    <dbReference type="NCBI Taxonomy" id="139825"/>
    <lineage>
        <taxon>Eukaryota</taxon>
        <taxon>Fungi</taxon>
        <taxon>Dikarya</taxon>
        <taxon>Basidiomycota</taxon>
        <taxon>Agaricomycotina</taxon>
        <taxon>Agaricomycetes</taxon>
        <taxon>Polyporales</taxon>
        <taxon>Sparassidaceae</taxon>
        <taxon>Sparassis</taxon>
    </lineage>
</organism>
<name>A0A401GDF3_9APHY</name>
<dbReference type="GeneID" id="38777114"/>
<dbReference type="EMBL" id="BFAD01000002">
    <property type="protein sequence ID" value="GBE80197.1"/>
    <property type="molecule type" value="Genomic_DNA"/>
</dbReference>
<reference evidence="1 2" key="1">
    <citation type="journal article" date="2018" name="Sci. Rep.">
        <title>Genome sequence of the cauliflower mushroom Sparassis crispa (Hanabiratake) and its association with beneficial usage.</title>
        <authorList>
            <person name="Kiyama R."/>
            <person name="Furutani Y."/>
            <person name="Kawaguchi K."/>
            <person name="Nakanishi T."/>
        </authorList>
    </citation>
    <scope>NUCLEOTIDE SEQUENCE [LARGE SCALE GENOMIC DNA]</scope>
</reference>
<comment type="caution">
    <text evidence="1">The sequence shown here is derived from an EMBL/GenBank/DDBJ whole genome shotgun (WGS) entry which is preliminary data.</text>
</comment>
<accession>A0A401GDF3</accession>
<gene>
    <name evidence="1" type="ORF">SCP_0214070</name>
</gene>
<dbReference type="AlphaFoldDB" id="A0A401GDF3"/>
<dbReference type="Proteomes" id="UP000287166">
    <property type="component" value="Unassembled WGS sequence"/>
</dbReference>
<proteinExistence type="predicted"/>
<keyword evidence="2" id="KW-1185">Reference proteome</keyword>
<protein>
    <submittedName>
        <fullName evidence="1">Uncharacterized protein</fullName>
    </submittedName>
</protein>
<evidence type="ECO:0000313" key="1">
    <source>
        <dbReference type="EMBL" id="GBE80197.1"/>
    </source>
</evidence>
<evidence type="ECO:0000313" key="2">
    <source>
        <dbReference type="Proteomes" id="UP000287166"/>
    </source>
</evidence>
<dbReference type="RefSeq" id="XP_027611110.1">
    <property type="nucleotide sequence ID" value="XM_027755309.1"/>
</dbReference>